<feature type="compositionally biased region" description="Polar residues" evidence="2">
    <location>
        <begin position="432"/>
        <end position="451"/>
    </location>
</feature>
<feature type="compositionally biased region" description="Basic and acidic residues" evidence="2">
    <location>
        <begin position="69"/>
        <end position="79"/>
    </location>
</feature>
<feature type="compositionally biased region" description="Acidic residues" evidence="2">
    <location>
        <begin position="80"/>
        <end position="95"/>
    </location>
</feature>
<dbReference type="RefSeq" id="XP_005109077.1">
    <property type="nucleotide sequence ID" value="XM_005109020.3"/>
</dbReference>
<feature type="compositionally biased region" description="Acidic residues" evidence="2">
    <location>
        <begin position="30"/>
        <end position="48"/>
    </location>
</feature>
<organism evidence="4 5">
    <name type="scientific">Aplysia californica</name>
    <name type="common">California sea hare</name>
    <dbReference type="NCBI Taxonomy" id="6500"/>
    <lineage>
        <taxon>Eukaryota</taxon>
        <taxon>Metazoa</taxon>
        <taxon>Spiralia</taxon>
        <taxon>Lophotrochozoa</taxon>
        <taxon>Mollusca</taxon>
        <taxon>Gastropoda</taxon>
        <taxon>Heterobranchia</taxon>
        <taxon>Euthyneura</taxon>
        <taxon>Tectipleura</taxon>
        <taxon>Aplysiida</taxon>
        <taxon>Aplysioidea</taxon>
        <taxon>Aplysiidae</taxon>
        <taxon>Aplysia</taxon>
    </lineage>
</organism>
<dbReference type="InterPro" id="IPR040375">
    <property type="entry name" value="DGCR8"/>
</dbReference>
<protein>
    <submittedName>
        <fullName evidence="5 6">Microprocessor complex subunit DGCR8 isoform X1</fullName>
    </submittedName>
</protein>
<feature type="compositionally biased region" description="Basic and acidic residues" evidence="2">
    <location>
        <begin position="215"/>
        <end position="226"/>
    </location>
</feature>
<feature type="region of interest" description="Disordered" evidence="2">
    <location>
        <begin position="1"/>
        <end position="96"/>
    </location>
</feature>
<evidence type="ECO:0000256" key="1">
    <source>
        <dbReference type="PROSITE-ProRule" id="PRU00266"/>
    </source>
</evidence>
<dbReference type="Proteomes" id="UP000694888">
    <property type="component" value="Unplaced"/>
</dbReference>
<dbReference type="CDD" id="cd19867">
    <property type="entry name" value="DSRM_DGCR8_rpt1"/>
    <property type="match status" value="1"/>
</dbReference>
<dbReference type="SUPFAM" id="SSF54768">
    <property type="entry name" value="dsRNA-binding domain-like"/>
    <property type="match status" value="2"/>
</dbReference>
<feature type="compositionally biased region" description="Acidic residues" evidence="2">
    <location>
        <begin position="56"/>
        <end position="68"/>
    </location>
</feature>
<feature type="compositionally biased region" description="Acidic residues" evidence="2">
    <location>
        <begin position="1"/>
        <end position="14"/>
    </location>
</feature>
<evidence type="ECO:0000313" key="5">
    <source>
        <dbReference type="RefSeq" id="XP_005109077.1"/>
    </source>
</evidence>
<feature type="compositionally biased region" description="Acidic residues" evidence="2">
    <location>
        <begin position="468"/>
        <end position="477"/>
    </location>
</feature>
<dbReference type="SMART" id="SM00358">
    <property type="entry name" value="DSRM"/>
    <property type="match status" value="2"/>
</dbReference>
<gene>
    <name evidence="5 6" type="primary">LOC101855600</name>
</gene>
<dbReference type="Gene3D" id="3.30.160.20">
    <property type="match status" value="2"/>
</dbReference>
<reference evidence="5 6" key="1">
    <citation type="submission" date="2025-05" db="UniProtKB">
        <authorList>
            <consortium name="RefSeq"/>
        </authorList>
    </citation>
    <scope>IDENTIFICATION</scope>
</reference>
<name>A0ABM0K598_APLCA</name>
<dbReference type="PANTHER" id="PTHR13482">
    <property type="entry name" value="MICRORNA PROCESSOR COMPLEX SUBUNIT DGCR8"/>
    <property type="match status" value="1"/>
</dbReference>
<feature type="region of interest" description="Disordered" evidence="2">
    <location>
        <begin position="431"/>
        <end position="489"/>
    </location>
</feature>
<accession>A0ABM0K598</accession>
<feature type="region of interest" description="Disordered" evidence="2">
    <location>
        <begin position="583"/>
        <end position="609"/>
    </location>
</feature>
<dbReference type="PANTHER" id="PTHR13482:SF3">
    <property type="entry name" value="MICROPROCESSOR COMPLEX SUBUNIT DGCR8"/>
    <property type="match status" value="1"/>
</dbReference>
<evidence type="ECO:0000259" key="3">
    <source>
        <dbReference type="PROSITE" id="PS50137"/>
    </source>
</evidence>
<keyword evidence="1" id="KW-0694">RNA-binding</keyword>
<dbReference type="Gene3D" id="3.30.160.590">
    <property type="match status" value="1"/>
</dbReference>
<dbReference type="RefSeq" id="XP_005109078.1">
    <property type="nucleotide sequence ID" value="XM_005109021.3"/>
</dbReference>
<feature type="region of interest" description="Disordered" evidence="2">
    <location>
        <begin position="213"/>
        <end position="238"/>
    </location>
</feature>
<dbReference type="GeneID" id="101855600"/>
<dbReference type="Gene3D" id="2.20.70.10">
    <property type="match status" value="1"/>
</dbReference>
<sequence length="993" mass="108400">MEVGTEDFGSEDVIMDSASTTSILEGSLSGEEENAVDAEENVDAGSDPGEDHEFEIIDQVESEEEGDEKDARRQKTGDDKEGEEDEFTSDSDLDDSELHAMLEKGIDKDSISANKGEEPAEGAPIIKHKIVLQELETDPFDILPPGWVCVTHNCGMPVYLHKESRVCTMARPYSLGSASTRNHDIPISAIPCLQYKRQIEKLCDNVEVTDNGCGDEQRTVEKKSQEVSEDGQEAVTAAGEAERCPLKVLKSPQKKIWCVSQESTSKALDHDNSGGENTVKEVSSVVAASDSSAAGGVDAALCQDSPQTMWVMSQGSFQKVKVGPQPEALHMGRMEYCSQSAASGDQYSGQTCKEKIHIPRSPGEANIAVSLDCSTILNDSEVVDSESTPTQTNKESLRVNGAEYNYEICAHDPSNTTSVKLAGRNQEENMGLSCQNEAKSQSGLGAVSGSSGEMGVKNEAPNSGDDGSGLEEGEIEELPTSSDVAGVDARSGEKIRCPVGHHSKDPTKSLVTSEECTSNNCVQSNFSSPEFATFKPTDAAVNGGLGNDDNAIVVREEASSSSEPSEIVTSQSNTLAAIKRKLESLKNRHGGKQRKLDGSGGSSATGWPTEHNLTVNVVKHSSPGDSTEAQNTANETLKAHAAEVKIKTAEERAKESLLNSDSLHSYCERLFRFKTIEVKKYRSWRERRKHIGEKIRKSRPELPSSTKLITCPILGSGKPDSSNPQWKKREFVLNPTGKSYLCILHEYMQRTLKIQPTYIFKELENSKTPYGATVTINNIEYGTGYASSKKVAKQEAAKETLKILIPDLFNKITDQEIKRNVSDLSFFDEIKVTDPRVNDLGNKVGQPSPYQLLLECLRRNFGMGNTQCNVSTQPLKNQKCEFSIEVGKHSATVVAKNKRDGKQLAAQAILAKLHPHVPSWGSLLRLYGTNMEKPVEKVEEMNEIKTHAPNHSVLESLKEEMRKLHKQKEAIQSKGKIIISSKDLPSKMSGVDL</sequence>
<evidence type="ECO:0000313" key="6">
    <source>
        <dbReference type="RefSeq" id="XP_005109078.1"/>
    </source>
</evidence>
<dbReference type="CDD" id="cd19868">
    <property type="entry name" value="DSRM_DGCR8_rpt2"/>
    <property type="match status" value="1"/>
</dbReference>
<proteinExistence type="predicted"/>
<dbReference type="Pfam" id="PF00035">
    <property type="entry name" value="dsrm"/>
    <property type="match status" value="2"/>
</dbReference>
<feature type="domain" description="DRBM" evidence="3">
    <location>
        <begin position="739"/>
        <end position="806"/>
    </location>
</feature>
<dbReference type="InterPro" id="IPR014720">
    <property type="entry name" value="dsRBD_dom"/>
</dbReference>
<dbReference type="PROSITE" id="PS50137">
    <property type="entry name" value="DS_RBD"/>
    <property type="match status" value="1"/>
</dbReference>
<keyword evidence="4" id="KW-1185">Reference proteome</keyword>
<evidence type="ECO:0000256" key="2">
    <source>
        <dbReference type="SAM" id="MobiDB-lite"/>
    </source>
</evidence>
<evidence type="ECO:0000313" key="4">
    <source>
        <dbReference type="Proteomes" id="UP000694888"/>
    </source>
</evidence>